<dbReference type="InterPro" id="IPR032675">
    <property type="entry name" value="LRR_dom_sf"/>
</dbReference>
<dbReference type="SMART" id="SM00256">
    <property type="entry name" value="FBOX"/>
    <property type="match status" value="1"/>
</dbReference>
<dbReference type="PANTHER" id="PTHR31900:SF34">
    <property type="entry name" value="EMB|CAB62440.1-RELATED"/>
    <property type="match status" value="1"/>
</dbReference>
<dbReference type="PANTHER" id="PTHR31900">
    <property type="entry name" value="F-BOX/RNI SUPERFAMILY PROTEIN-RELATED"/>
    <property type="match status" value="1"/>
</dbReference>
<name>A0A498ILE6_MALDO</name>
<dbReference type="SMART" id="SM00579">
    <property type="entry name" value="FBD"/>
    <property type="match status" value="1"/>
</dbReference>
<gene>
    <name evidence="2" type="ORF">DVH24_026919</name>
</gene>
<accession>A0A498ILE6</accession>
<evidence type="ECO:0000313" key="2">
    <source>
        <dbReference type="EMBL" id="RXH84020.1"/>
    </source>
</evidence>
<evidence type="ECO:0000313" key="3">
    <source>
        <dbReference type="Proteomes" id="UP000290289"/>
    </source>
</evidence>
<organism evidence="2 3">
    <name type="scientific">Malus domestica</name>
    <name type="common">Apple</name>
    <name type="synonym">Pyrus malus</name>
    <dbReference type="NCBI Taxonomy" id="3750"/>
    <lineage>
        <taxon>Eukaryota</taxon>
        <taxon>Viridiplantae</taxon>
        <taxon>Streptophyta</taxon>
        <taxon>Embryophyta</taxon>
        <taxon>Tracheophyta</taxon>
        <taxon>Spermatophyta</taxon>
        <taxon>Magnoliopsida</taxon>
        <taxon>eudicotyledons</taxon>
        <taxon>Gunneridae</taxon>
        <taxon>Pentapetalae</taxon>
        <taxon>rosids</taxon>
        <taxon>fabids</taxon>
        <taxon>Rosales</taxon>
        <taxon>Rosaceae</taxon>
        <taxon>Amygdaloideae</taxon>
        <taxon>Maleae</taxon>
        <taxon>Malus</taxon>
    </lineage>
</organism>
<dbReference type="SUPFAM" id="SSF81383">
    <property type="entry name" value="F-box domain"/>
    <property type="match status" value="1"/>
</dbReference>
<protein>
    <recommendedName>
        <fullName evidence="1">F-box domain-containing protein</fullName>
    </recommendedName>
</protein>
<proteinExistence type="predicted"/>
<comment type="caution">
    <text evidence="2">The sequence shown here is derived from an EMBL/GenBank/DDBJ whole genome shotgun (WGS) entry which is preliminary data.</text>
</comment>
<dbReference type="InterPro" id="IPR055411">
    <property type="entry name" value="LRR_FXL15/At3g58940/PEG3-like"/>
</dbReference>
<dbReference type="Proteomes" id="UP000290289">
    <property type="component" value="Chromosome 11"/>
</dbReference>
<dbReference type="InterPro" id="IPR053781">
    <property type="entry name" value="F-box_AtFBL13-like"/>
</dbReference>
<reference evidence="2 3" key="1">
    <citation type="submission" date="2018-10" db="EMBL/GenBank/DDBJ databases">
        <title>A high-quality apple genome assembly.</title>
        <authorList>
            <person name="Hu J."/>
        </authorList>
    </citation>
    <scope>NUCLEOTIDE SEQUENCE [LARGE SCALE GENOMIC DNA]</scope>
    <source>
        <strain evidence="3">cv. HFTH1</strain>
        <tissue evidence="2">Young leaf</tissue>
    </source>
</reference>
<dbReference type="Pfam" id="PF24758">
    <property type="entry name" value="LRR_At5g56370"/>
    <property type="match status" value="1"/>
</dbReference>
<dbReference type="Gene3D" id="3.80.10.10">
    <property type="entry name" value="Ribonuclease Inhibitor"/>
    <property type="match status" value="1"/>
</dbReference>
<evidence type="ECO:0000259" key="1">
    <source>
        <dbReference type="PROSITE" id="PS50181"/>
    </source>
</evidence>
<dbReference type="EMBL" id="RDQH01000337">
    <property type="protein sequence ID" value="RXH84020.1"/>
    <property type="molecule type" value="Genomic_DNA"/>
</dbReference>
<dbReference type="InterPro" id="IPR036047">
    <property type="entry name" value="F-box-like_dom_sf"/>
</dbReference>
<dbReference type="CDD" id="cd22160">
    <property type="entry name" value="F-box_AtFBL13-like"/>
    <property type="match status" value="1"/>
</dbReference>
<dbReference type="Gene3D" id="1.20.1280.50">
    <property type="match status" value="1"/>
</dbReference>
<dbReference type="AlphaFoldDB" id="A0A498ILE6"/>
<dbReference type="Pfam" id="PF08387">
    <property type="entry name" value="FBD"/>
    <property type="match status" value="1"/>
</dbReference>
<dbReference type="Pfam" id="PF00646">
    <property type="entry name" value="F-box"/>
    <property type="match status" value="1"/>
</dbReference>
<dbReference type="InterPro" id="IPR001810">
    <property type="entry name" value="F-box_dom"/>
</dbReference>
<dbReference type="PROSITE" id="PS50181">
    <property type="entry name" value="FBOX"/>
    <property type="match status" value="1"/>
</dbReference>
<dbReference type="SUPFAM" id="SSF52047">
    <property type="entry name" value="RNI-like"/>
    <property type="match status" value="1"/>
</dbReference>
<sequence length="476" mass="54482">MGTNSKSKLPNACNGDRISSLPNEILCRILSLLPTKEAVKTSVLSPRWRYVWTPIPTLDLCDKSSQRALNSVSPGFTEFVGRRLFTHRFHRDRGFAEFLDRALVIRGSSDIHTFLENYPSVEAWICTAIRLKVVELELVLHSLSYPFELPDNLFTCKTLVVLKLWLESNVTFTPTSGCFPNLKFFHARIRNPDADSMETLFYSCPALEDLIIDGLVAVRKVLNFNISAPKLKRLKIYLVKDEPWEETGSNISFEVNAPNLETFDLEEDFFANYYLNANQLSKANINLEDVHKSGHDDYELGWDYRLQKLFAGIINVKFLSLSAPIFGDPGCYTEDNFPFPKLNRLNHLELLLDTCCSWKALIDLLNMSPHLEYLDFTTNKRCKADHPLEDSAREWVPPEFVPVCLSSYLKTISIQGIEGRPDEMEVTKYLLKHGEVLDKVTFYTSAVRADHKMKLCQDISMFSKGSMTCQIDFLEK</sequence>
<feature type="domain" description="F-box" evidence="1">
    <location>
        <begin position="15"/>
        <end position="51"/>
    </location>
</feature>
<dbReference type="InterPro" id="IPR006566">
    <property type="entry name" value="FBD"/>
</dbReference>
<dbReference type="InterPro" id="IPR050232">
    <property type="entry name" value="FBL13/AtMIF1-like"/>
</dbReference>
<keyword evidence="3" id="KW-1185">Reference proteome</keyword>